<dbReference type="AlphaFoldDB" id="A0A1G8VLZ7"/>
<evidence type="ECO:0000256" key="5">
    <source>
        <dbReference type="ARBA" id="ARBA00022989"/>
    </source>
</evidence>
<keyword evidence="5 7" id="KW-1133">Transmembrane helix</keyword>
<dbReference type="PANTHER" id="PTHR43744:SF1">
    <property type="entry name" value="BINDING-PROTEIN-DEPENDENT TRANSPORT SYSTEMS INNER MEMBRANE COMPONENT"/>
    <property type="match status" value="1"/>
</dbReference>
<comment type="similarity">
    <text evidence="7">Belongs to the binding-protein-dependent transport system permease family.</text>
</comment>
<evidence type="ECO:0000256" key="1">
    <source>
        <dbReference type="ARBA" id="ARBA00004651"/>
    </source>
</evidence>
<dbReference type="CDD" id="cd06261">
    <property type="entry name" value="TM_PBP2"/>
    <property type="match status" value="1"/>
</dbReference>
<feature type="transmembrane region" description="Helical" evidence="7">
    <location>
        <begin position="220"/>
        <end position="241"/>
    </location>
</feature>
<dbReference type="GO" id="GO:0005886">
    <property type="term" value="C:plasma membrane"/>
    <property type="evidence" value="ECO:0007669"/>
    <property type="project" value="UniProtKB-SubCell"/>
</dbReference>
<reference evidence="10" key="1">
    <citation type="submission" date="2016-10" db="EMBL/GenBank/DDBJ databases">
        <authorList>
            <person name="Varghese N."/>
            <person name="Submissions S."/>
        </authorList>
    </citation>
    <scope>NUCLEOTIDE SEQUENCE [LARGE SCALE GENOMIC DNA]</scope>
    <source>
        <strain evidence="10">CGMCC 1.11012</strain>
    </source>
</reference>
<comment type="subcellular location">
    <subcellularLocation>
        <location evidence="1 7">Cell membrane</location>
        <topology evidence="1 7">Multi-pass membrane protein</topology>
    </subcellularLocation>
</comment>
<dbReference type="InterPro" id="IPR000515">
    <property type="entry name" value="MetI-like"/>
</dbReference>
<dbReference type="SUPFAM" id="SSF161098">
    <property type="entry name" value="MetI-like"/>
    <property type="match status" value="1"/>
</dbReference>
<evidence type="ECO:0000256" key="7">
    <source>
        <dbReference type="RuleBase" id="RU363032"/>
    </source>
</evidence>
<evidence type="ECO:0000256" key="6">
    <source>
        <dbReference type="ARBA" id="ARBA00023136"/>
    </source>
</evidence>
<feature type="transmembrane region" description="Helical" evidence="7">
    <location>
        <begin position="166"/>
        <end position="183"/>
    </location>
</feature>
<dbReference type="EMBL" id="FNDX01000021">
    <property type="protein sequence ID" value="SDJ67003.1"/>
    <property type="molecule type" value="Genomic_DNA"/>
</dbReference>
<sequence length="300" mass="33433">MNIPFQVNARRRLGRAVRMPKKRVNRSAWGTFSLFALLTLFGAFMILPLVYAINNAFKPLDEIFIFPPTLFVRNPTLNNFVDLFNLLGNSWVPFSRYIFNTVFITGAGIIGHVIFASAAAYPLAKHHFPGKKVLFTIVVLSLMFTPAVTAMPNYMIMSWLGLIDTYWAVIIPAFAYSLGLYLMKQFMEQIPDVLLEAAKIDGASEYRIFWTIVMPNVKPAWLTLIILLFQILWGSDGNGFIYSEQLKSLHFAAGQVVAGGIARSGAAAAVALILMSVPITLFVFSQSRIIETMATSGMKD</sequence>
<keyword evidence="2 7" id="KW-0813">Transport</keyword>
<dbReference type="STRING" id="1174501.SAMN05216192_12172"/>
<dbReference type="PANTHER" id="PTHR43744">
    <property type="entry name" value="ABC TRANSPORTER PERMEASE PROTEIN MG189-RELATED-RELATED"/>
    <property type="match status" value="1"/>
</dbReference>
<keyword evidence="10" id="KW-1185">Reference proteome</keyword>
<keyword evidence="3" id="KW-1003">Cell membrane</keyword>
<protein>
    <submittedName>
        <fullName evidence="9">Carbohydrate ABC transporter membrane protein 2, CUT1 family</fullName>
    </submittedName>
</protein>
<name>A0A1G8VLZ7_9BACL</name>
<dbReference type="PROSITE" id="PS50928">
    <property type="entry name" value="ABC_TM1"/>
    <property type="match status" value="1"/>
</dbReference>
<feature type="transmembrane region" description="Helical" evidence="7">
    <location>
        <begin position="133"/>
        <end position="154"/>
    </location>
</feature>
<dbReference type="Proteomes" id="UP000199050">
    <property type="component" value="Unassembled WGS sequence"/>
</dbReference>
<feature type="domain" description="ABC transmembrane type-1" evidence="8">
    <location>
        <begin position="98"/>
        <end position="285"/>
    </location>
</feature>
<dbReference type="Pfam" id="PF00528">
    <property type="entry name" value="BPD_transp_1"/>
    <property type="match status" value="1"/>
</dbReference>
<dbReference type="OrthoDB" id="9771544at2"/>
<evidence type="ECO:0000256" key="2">
    <source>
        <dbReference type="ARBA" id="ARBA00022448"/>
    </source>
</evidence>
<dbReference type="InterPro" id="IPR035906">
    <property type="entry name" value="MetI-like_sf"/>
</dbReference>
<accession>A0A1G8VLZ7</accession>
<organism evidence="9 10">
    <name type="scientific">Paenibacillus typhae</name>
    <dbReference type="NCBI Taxonomy" id="1174501"/>
    <lineage>
        <taxon>Bacteria</taxon>
        <taxon>Bacillati</taxon>
        <taxon>Bacillota</taxon>
        <taxon>Bacilli</taxon>
        <taxon>Bacillales</taxon>
        <taxon>Paenibacillaceae</taxon>
        <taxon>Paenibacillus</taxon>
    </lineage>
</organism>
<gene>
    <name evidence="9" type="ORF">SAMN05216192_12172</name>
</gene>
<evidence type="ECO:0000256" key="3">
    <source>
        <dbReference type="ARBA" id="ARBA00022475"/>
    </source>
</evidence>
<feature type="transmembrane region" description="Helical" evidence="7">
    <location>
        <begin position="261"/>
        <end position="284"/>
    </location>
</feature>
<keyword evidence="6 7" id="KW-0472">Membrane</keyword>
<keyword evidence="4 7" id="KW-0812">Transmembrane</keyword>
<dbReference type="RefSeq" id="WP_090716085.1">
    <property type="nucleotide sequence ID" value="NZ_CBCSKY010000021.1"/>
</dbReference>
<proteinExistence type="inferred from homology"/>
<evidence type="ECO:0000313" key="10">
    <source>
        <dbReference type="Proteomes" id="UP000199050"/>
    </source>
</evidence>
<dbReference type="Gene3D" id="1.10.3720.10">
    <property type="entry name" value="MetI-like"/>
    <property type="match status" value="1"/>
</dbReference>
<feature type="transmembrane region" description="Helical" evidence="7">
    <location>
        <begin position="97"/>
        <end position="121"/>
    </location>
</feature>
<evidence type="ECO:0000256" key="4">
    <source>
        <dbReference type="ARBA" id="ARBA00022692"/>
    </source>
</evidence>
<dbReference type="GO" id="GO:0055085">
    <property type="term" value="P:transmembrane transport"/>
    <property type="evidence" value="ECO:0007669"/>
    <property type="project" value="InterPro"/>
</dbReference>
<evidence type="ECO:0000313" key="9">
    <source>
        <dbReference type="EMBL" id="SDJ67003.1"/>
    </source>
</evidence>
<evidence type="ECO:0000259" key="8">
    <source>
        <dbReference type="PROSITE" id="PS50928"/>
    </source>
</evidence>